<dbReference type="Gene3D" id="3.40.30.10">
    <property type="entry name" value="Glutaredoxin"/>
    <property type="match status" value="1"/>
</dbReference>
<dbReference type="Pfam" id="PF10780">
    <property type="entry name" value="MRP_L53"/>
    <property type="match status" value="1"/>
</dbReference>
<dbReference type="Proteomes" id="UP000002258">
    <property type="component" value="Chromosome 8"/>
</dbReference>
<organism evidence="8 9">
    <name type="scientific">Scheffersomyces stipitis (strain ATCC 58785 / CBS 6054 / NBRC 10063 / NRRL Y-11545)</name>
    <name type="common">Yeast</name>
    <name type="synonym">Pichia stipitis</name>
    <dbReference type="NCBI Taxonomy" id="322104"/>
    <lineage>
        <taxon>Eukaryota</taxon>
        <taxon>Fungi</taxon>
        <taxon>Dikarya</taxon>
        <taxon>Ascomycota</taxon>
        <taxon>Saccharomycotina</taxon>
        <taxon>Pichiomycetes</taxon>
        <taxon>Debaryomycetaceae</taxon>
        <taxon>Scheffersomyces</taxon>
    </lineage>
</organism>
<dbReference type="FunFam" id="3.40.30.10:FF:000260">
    <property type="entry name" value="Mitochondrial ribosomal protein L44"/>
    <property type="match status" value="1"/>
</dbReference>
<evidence type="ECO:0000313" key="9">
    <source>
        <dbReference type="Proteomes" id="UP000002258"/>
    </source>
</evidence>
<dbReference type="GO" id="GO:0005762">
    <property type="term" value="C:mitochondrial large ribosomal subunit"/>
    <property type="evidence" value="ECO:0007669"/>
    <property type="project" value="EnsemblFungi"/>
</dbReference>
<protein>
    <recommendedName>
        <fullName evidence="6">Large ribosomal subunit protein mL53</fullName>
    </recommendedName>
    <alternativeName>
        <fullName evidence="7">54S ribosomal protein L44, mitochondrial</fullName>
    </alternativeName>
</protein>
<dbReference type="HOGENOM" id="CLU_131037_1_1_1"/>
<dbReference type="RefSeq" id="XP_001386670.2">
    <property type="nucleotide sequence ID" value="XM_001386633.1"/>
</dbReference>
<name>A3M031_PICST</name>
<keyword evidence="3" id="KW-0689">Ribosomal protein</keyword>
<evidence type="ECO:0000256" key="3">
    <source>
        <dbReference type="ARBA" id="ARBA00022980"/>
    </source>
</evidence>
<evidence type="ECO:0000256" key="2">
    <source>
        <dbReference type="ARBA" id="ARBA00005557"/>
    </source>
</evidence>
<evidence type="ECO:0000256" key="1">
    <source>
        <dbReference type="ARBA" id="ARBA00004173"/>
    </source>
</evidence>
<dbReference type="eggNOG" id="ENOG502S452">
    <property type="taxonomic scope" value="Eukaryota"/>
</dbReference>
<dbReference type="PANTHER" id="PTHR28236:SF1">
    <property type="entry name" value="LARGE RIBOSOMAL SUBUNIT PROTEIN ML53"/>
    <property type="match status" value="1"/>
</dbReference>
<dbReference type="AlphaFoldDB" id="A3M031"/>
<comment type="subcellular location">
    <subcellularLocation>
        <location evidence="1">Mitochondrion</location>
    </subcellularLocation>
</comment>
<dbReference type="InterPro" id="IPR019716">
    <property type="entry name" value="Ribosomal_mL53"/>
</dbReference>
<evidence type="ECO:0000256" key="4">
    <source>
        <dbReference type="ARBA" id="ARBA00023128"/>
    </source>
</evidence>
<keyword evidence="5" id="KW-0687">Ribonucleoprotein</keyword>
<sequence>MITKYFANVAVKFDPFSAGGRAARLFLARVPSSAKIDYKVLPKESTDKPEIKVTFKDKFVMEADPSEMNINDLRDHFNTHSRKLAIKDAISE</sequence>
<dbReference type="OrthoDB" id="4136894at2759"/>
<dbReference type="InterPro" id="IPR042776">
    <property type="entry name" value="Ribosomal_mL53_fung"/>
</dbReference>
<evidence type="ECO:0000256" key="7">
    <source>
        <dbReference type="ARBA" id="ARBA00077936"/>
    </source>
</evidence>
<dbReference type="OMA" id="MDFNCSK"/>
<keyword evidence="9" id="KW-1185">Reference proteome</keyword>
<gene>
    <name evidence="8" type="ORF">PICST_50992</name>
</gene>
<dbReference type="STRING" id="322104.A3M031"/>
<dbReference type="EMBL" id="CP000502">
    <property type="protein sequence ID" value="ABN68641.2"/>
    <property type="molecule type" value="Genomic_DNA"/>
</dbReference>
<accession>A3M031</accession>
<dbReference type="KEGG" id="pic:PICST_50992"/>
<dbReference type="InParanoid" id="A3M031"/>
<reference evidence="8 9" key="1">
    <citation type="journal article" date="2007" name="Nat. Biotechnol.">
        <title>Genome sequence of the lignocellulose-bioconverting and xylose-fermenting yeast Pichia stipitis.</title>
        <authorList>
            <person name="Jeffries T.W."/>
            <person name="Grigoriev I.V."/>
            <person name="Grimwood J."/>
            <person name="Laplaza J.M."/>
            <person name="Aerts A."/>
            <person name="Salamov A."/>
            <person name="Schmutz J."/>
            <person name="Lindquist E."/>
            <person name="Dehal P."/>
            <person name="Shapiro H."/>
            <person name="Jin Y.S."/>
            <person name="Passoth V."/>
            <person name="Richardson P.M."/>
        </authorList>
    </citation>
    <scope>NUCLEOTIDE SEQUENCE [LARGE SCALE GENOMIC DNA]</scope>
    <source>
        <strain evidence="9">ATCC 58785 / CBS 6054 / NBRC 10063 / NRRL Y-11545</strain>
    </source>
</reference>
<comment type="similarity">
    <text evidence="2">Belongs to the mitochondrion-specific ribosomal protein mL53 family.</text>
</comment>
<dbReference type="PANTHER" id="PTHR28236">
    <property type="entry name" value="54S RIBOSOMAL PROTEIN L44, MITOCHONDRIAL"/>
    <property type="match status" value="1"/>
</dbReference>
<dbReference type="GeneID" id="4840934"/>
<dbReference type="FunCoup" id="A3M031">
    <property type="interactions" value="111"/>
</dbReference>
<evidence type="ECO:0000313" key="8">
    <source>
        <dbReference type="EMBL" id="ABN68641.2"/>
    </source>
</evidence>
<dbReference type="GO" id="GO:0003735">
    <property type="term" value="F:structural constituent of ribosome"/>
    <property type="evidence" value="ECO:0007669"/>
    <property type="project" value="EnsemblFungi"/>
</dbReference>
<proteinExistence type="inferred from homology"/>
<evidence type="ECO:0000256" key="5">
    <source>
        <dbReference type="ARBA" id="ARBA00023274"/>
    </source>
</evidence>
<keyword evidence="4" id="KW-0496">Mitochondrion</keyword>
<evidence type="ECO:0000256" key="6">
    <source>
        <dbReference type="ARBA" id="ARBA00035180"/>
    </source>
</evidence>